<reference evidence="1 2" key="1">
    <citation type="submission" date="2019-01" db="EMBL/GenBank/DDBJ databases">
        <title>Coherence of Microcystis species and biogeography revealed through population genomics.</title>
        <authorList>
            <person name="Perez-Carrascal O.M."/>
            <person name="Terrat Y."/>
            <person name="Giani A."/>
            <person name="Fortin N."/>
            <person name="Tromas N."/>
            <person name="Shapiro B.J."/>
        </authorList>
    </citation>
    <scope>NUCLEOTIDE SEQUENCE [LARGE SCALE GENOMIC DNA]</scope>
    <source>
        <strain evidence="1">Ma_SC_T_19800800_S464</strain>
    </source>
</reference>
<evidence type="ECO:0000313" key="2">
    <source>
        <dbReference type="Proteomes" id="UP000319313"/>
    </source>
</evidence>
<name>A0A552DRA4_MICAE</name>
<dbReference type="AlphaFoldDB" id="A0A552DRA4"/>
<comment type="caution">
    <text evidence="1">The sequence shown here is derived from an EMBL/GenBank/DDBJ whole genome shotgun (WGS) entry which is preliminary data.</text>
</comment>
<dbReference type="EMBL" id="SFBL01000115">
    <property type="protein sequence ID" value="TRU24778.1"/>
    <property type="molecule type" value="Genomic_DNA"/>
</dbReference>
<protein>
    <submittedName>
        <fullName evidence="1">Uncharacterized protein</fullName>
    </submittedName>
</protein>
<evidence type="ECO:0000313" key="1">
    <source>
        <dbReference type="EMBL" id="TRU24778.1"/>
    </source>
</evidence>
<dbReference type="Proteomes" id="UP000319313">
    <property type="component" value="Unassembled WGS sequence"/>
</dbReference>
<accession>A0A552DRA4</accession>
<sequence length="76" mass="8545">MNTYKIQTVLTEDGTVLLKELPFQAGDAVEIIILEQSKTSLSSSQEKLIHSLKGSVLRYDDPFEPAIPPEDWEVLK</sequence>
<organism evidence="1 2">
    <name type="scientific">Microcystis aeruginosa Ma_SC_T_19800800_S464</name>
    <dbReference type="NCBI Taxonomy" id="2486257"/>
    <lineage>
        <taxon>Bacteria</taxon>
        <taxon>Bacillati</taxon>
        <taxon>Cyanobacteriota</taxon>
        <taxon>Cyanophyceae</taxon>
        <taxon>Oscillatoriophycideae</taxon>
        <taxon>Chroococcales</taxon>
        <taxon>Microcystaceae</taxon>
        <taxon>Microcystis</taxon>
    </lineage>
</organism>
<proteinExistence type="predicted"/>
<gene>
    <name evidence="1" type="ORF">EWV81_13325</name>
</gene>